<keyword evidence="3 5" id="KW-1133">Transmembrane helix</keyword>
<accession>A0A5B7E2S6</accession>
<sequence>MSECPYVHRRKELHGDSCSYYVKDPSREEPLERPCKRWSFDNSTFVSTVTSEVRRDEERRRREQSDVYISFENTTNEATTLKNTGLTSSYSPDMHSVRGHSDFGLVCGMEYLRAAYTSIYMFGVMVGAPLNGLLADKYGRRPTITIGSVVYAVVALASCWLPSLVSVLISRFLLGTLHATILKTGYILGMAREYVAFSYPAGLDRLSQCQAIVAK</sequence>
<evidence type="ECO:0000313" key="8">
    <source>
        <dbReference type="Proteomes" id="UP000324222"/>
    </source>
</evidence>
<comment type="caution">
    <text evidence="7">The sequence shown here is derived from an EMBL/GenBank/DDBJ whole genome shotgun (WGS) entry which is preliminary data.</text>
</comment>
<evidence type="ECO:0000256" key="4">
    <source>
        <dbReference type="ARBA" id="ARBA00023136"/>
    </source>
</evidence>
<feature type="domain" description="Major facilitator superfamily (MFS) profile" evidence="6">
    <location>
        <begin position="69"/>
        <end position="215"/>
    </location>
</feature>
<evidence type="ECO:0000256" key="2">
    <source>
        <dbReference type="ARBA" id="ARBA00022692"/>
    </source>
</evidence>
<proteinExistence type="predicted"/>
<dbReference type="OrthoDB" id="6348391at2759"/>
<keyword evidence="4 5" id="KW-0472">Membrane</keyword>
<dbReference type="InterPro" id="IPR020846">
    <property type="entry name" value="MFS_dom"/>
</dbReference>
<dbReference type="PROSITE" id="PS50850">
    <property type="entry name" value="MFS"/>
    <property type="match status" value="1"/>
</dbReference>
<dbReference type="EMBL" id="VSRR010001762">
    <property type="protein sequence ID" value="MPC27523.1"/>
    <property type="molecule type" value="Genomic_DNA"/>
</dbReference>
<comment type="subcellular location">
    <subcellularLocation>
        <location evidence="1">Membrane</location>
        <topology evidence="1">Multi-pass membrane protein</topology>
    </subcellularLocation>
</comment>
<organism evidence="7 8">
    <name type="scientific">Portunus trituberculatus</name>
    <name type="common">Swimming crab</name>
    <name type="synonym">Neptunus trituberculatus</name>
    <dbReference type="NCBI Taxonomy" id="210409"/>
    <lineage>
        <taxon>Eukaryota</taxon>
        <taxon>Metazoa</taxon>
        <taxon>Ecdysozoa</taxon>
        <taxon>Arthropoda</taxon>
        <taxon>Crustacea</taxon>
        <taxon>Multicrustacea</taxon>
        <taxon>Malacostraca</taxon>
        <taxon>Eumalacostraca</taxon>
        <taxon>Eucarida</taxon>
        <taxon>Decapoda</taxon>
        <taxon>Pleocyemata</taxon>
        <taxon>Brachyura</taxon>
        <taxon>Eubrachyura</taxon>
        <taxon>Portunoidea</taxon>
        <taxon>Portunidae</taxon>
        <taxon>Portuninae</taxon>
        <taxon>Portunus</taxon>
    </lineage>
</organism>
<dbReference type="GO" id="GO:0022857">
    <property type="term" value="F:transmembrane transporter activity"/>
    <property type="evidence" value="ECO:0007669"/>
    <property type="project" value="InterPro"/>
</dbReference>
<dbReference type="InterPro" id="IPR011701">
    <property type="entry name" value="MFS"/>
</dbReference>
<name>A0A5B7E2S6_PORTR</name>
<evidence type="ECO:0000256" key="1">
    <source>
        <dbReference type="ARBA" id="ARBA00004141"/>
    </source>
</evidence>
<dbReference type="SUPFAM" id="SSF103473">
    <property type="entry name" value="MFS general substrate transporter"/>
    <property type="match status" value="1"/>
</dbReference>
<dbReference type="Gene3D" id="1.20.1250.20">
    <property type="entry name" value="MFS general substrate transporter like domains"/>
    <property type="match status" value="1"/>
</dbReference>
<protein>
    <submittedName>
        <fullName evidence="7">Solute carrier family 22 member 6-A</fullName>
    </submittedName>
</protein>
<keyword evidence="2 5" id="KW-0812">Transmembrane</keyword>
<evidence type="ECO:0000313" key="7">
    <source>
        <dbReference type="EMBL" id="MPC27523.1"/>
    </source>
</evidence>
<dbReference type="Proteomes" id="UP000324222">
    <property type="component" value="Unassembled WGS sequence"/>
</dbReference>
<dbReference type="PANTHER" id="PTHR24064">
    <property type="entry name" value="SOLUTE CARRIER FAMILY 22 MEMBER"/>
    <property type="match status" value="1"/>
</dbReference>
<dbReference type="GO" id="GO:0016020">
    <property type="term" value="C:membrane"/>
    <property type="evidence" value="ECO:0007669"/>
    <property type="project" value="UniProtKB-SubCell"/>
</dbReference>
<keyword evidence="8" id="KW-1185">Reference proteome</keyword>
<gene>
    <name evidence="7" type="ORF">E2C01_020695</name>
</gene>
<evidence type="ECO:0000259" key="6">
    <source>
        <dbReference type="PROSITE" id="PS50850"/>
    </source>
</evidence>
<evidence type="ECO:0000256" key="3">
    <source>
        <dbReference type="ARBA" id="ARBA00022989"/>
    </source>
</evidence>
<feature type="transmembrane region" description="Helical" evidence="5">
    <location>
        <begin position="111"/>
        <end position="130"/>
    </location>
</feature>
<evidence type="ECO:0000256" key="5">
    <source>
        <dbReference type="SAM" id="Phobius"/>
    </source>
</evidence>
<feature type="transmembrane region" description="Helical" evidence="5">
    <location>
        <begin position="150"/>
        <end position="174"/>
    </location>
</feature>
<dbReference type="InterPro" id="IPR036259">
    <property type="entry name" value="MFS_trans_sf"/>
</dbReference>
<dbReference type="AlphaFoldDB" id="A0A5B7E2S6"/>
<reference evidence="7 8" key="1">
    <citation type="submission" date="2019-05" db="EMBL/GenBank/DDBJ databases">
        <title>Another draft genome of Portunus trituberculatus and its Hox gene families provides insights of decapod evolution.</title>
        <authorList>
            <person name="Jeong J.-H."/>
            <person name="Song I."/>
            <person name="Kim S."/>
            <person name="Choi T."/>
            <person name="Kim D."/>
            <person name="Ryu S."/>
            <person name="Kim W."/>
        </authorList>
    </citation>
    <scope>NUCLEOTIDE SEQUENCE [LARGE SCALE GENOMIC DNA]</scope>
    <source>
        <tissue evidence="7">Muscle</tissue>
    </source>
</reference>
<dbReference type="Pfam" id="PF07690">
    <property type="entry name" value="MFS_1"/>
    <property type="match status" value="1"/>
</dbReference>